<dbReference type="PRINTS" id="PR00455">
    <property type="entry name" value="HTHTETR"/>
</dbReference>
<dbReference type="SUPFAM" id="SSF46689">
    <property type="entry name" value="Homeodomain-like"/>
    <property type="match status" value="1"/>
</dbReference>
<dbReference type="Pfam" id="PF16859">
    <property type="entry name" value="TetR_C_11"/>
    <property type="match status" value="1"/>
</dbReference>
<evidence type="ECO:0000256" key="4">
    <source>
        <dbReference type="PROSITE-ProRule" id="PRU00335"/>
    </source>
</evidence>
<dbReference type="InterPro" id="IPR001647">
    <property type="entry name" value="HTH_TetR"/>
</dbReference>
<dbReference type="PROSITE" id="PS50977">
    <property type="entry name" value="HTH_TETR_2"/>
    <property type="match status" value="1"/>
</dbReference>
<keyword evidence="2 4" id="KW-0238">DNA-binding</keyword>
<feature type="DNA-binding region" description="H-T-H motif" evidence="4">
    <location>
        <begin position="44"/>
        <end position="63"/>
    </location>
</feature>
<dbReference type="AlphaFoldDB" id="A0A1G4EPX7"/>
<evidence type="ECO:0000256" key="2">
    <source>
        <dbReference type="ARBA" id="ARBA00023125"/>
    </source>
</evidence>
<dbReference type="EMBL" id="FMAK01000037">
    <property type="protein sequence ID" value="SCB69157.1"/>
    <property type="molecule type" value="Genomic_DNA"/>
</dbReference>
<dbReference type="GO" id="GO:0000976">
    <property type="term" value="F:transcription cis-regulatory region binding"/>
    <property type="evidence" value="ECO:0007669"/>
    <property type="project" value="TreeGrafter"/>
</dbReference>
<dbReference type="GO" id="GO:0003700">
    <property type="term" value="F:DNA-binding transcription factor activity"/>
    <property type="evidence" value="ECO:0007669"/>
    <property type="project" value="TreeGrafter"/>
</dbReference>
<organism evidence="7 8">
    <name type="scientific">Bacillus mycoides</name>
    <dbReference type="NCBI Taxonomy" id="1405"/>
    <lineage>
        <taxon>Bacteria</taxon>
        <taxon>Bacillati</taxon>
        <taxon>Bacillota</taxon>
        <taxon>Bacilli</taxon>
        <taxon>Bacillales</taxon>
        <taxon>Bacillaceae</taxon>
        <taxon>Bacillus</taxon>
        <taxon>Bacillus cereus group</taxon>
    </lineage>
</organism>
<evidence type="ECO:0000313" key="8">
    <source>
        <dbReference type="Proteomes" id="UP000195696"/>
    </source>
</evidence>
<feature type="region of interest" description="Disordered" evidence="5">
    <location>
        <begin position="1"/>
        <end position="22"/>
    </location>
</feature>
<keyword evidence="3" id="KW-0804">Transcription</keyword>
<sequence>MVNYEVKQSNSEHKRGRPRSNKVSERILKATIELLFEEGLRKTTVDEISARAEVSKATIYKWWPNKNVVSIDAFLFKMEAEVKIPDTGSVREDFLQQLLSVMRFYKSPIGKVFTQLIAESQYDPHIATIFRERFLVSRQNAVQVMLQRGFDRNEIRNDIDSKIIIDLIYGPMIYRLLTGHAPLDDNLAKSIVDVVIKGIRV</sequence>
<dbReference type="SUPFAM" id="SSF48498">
    <property type="entry name" value="Tetracyclin repressor-like, C-terminal domain"/>
    <property type="match status" value="1"/>
</dbReference>
<dbReference type="InterPro" id="IPR011075">
    <property type="entry name" value="TetR_C"/>
</dbReference>
<accession>A0A1G4EPX7</accession>
<feature type="domain" description="HTH tetR-type" evidence="6">
    <location>
        <begin position="21"/>
        <end position="81"/>
    </location>
</feature>
<dbReference type="Pfam" id="PF00440">
    <property type="entry name" value="TetR_N"/>
    <property type="match status" value="1"/>
</dbReference>
<dbReference type="InterPro" id="IPR050109">
    <property type="entry name" value="HTH-type_TetR-like_transc_reg"/>
</dbReference>
<evidence type="ECO:0000256" key="5">
    <source>
        <dbReference type="SAM" id="MobiDB-lite"/>
    </source>
</evidence>
<dbReference type="Proteomes" id="UP000195696">
    <property type="component" value="Unassembled WGS sequence"/>
</dbReference>
<dbReference type="Gene3D" id="1.10.10.60">
    <property type="entry name" value="Homeodomain-like"/>
    <property type="match status" value="1"/>
</dbReference>
<evidence type="ECO:0000259" key="6">
    <source>
        <dbReference type="PROSITE" id="PS50977"/>
    </source>
</evidence>
<dbReference type="InterPro" id="IPR036271">
    <property type="entry name" value="Tet_transcr_reg_TetR-rel_C_sf"/>
</dbReference>
<evidence type="ECO:0000256" key="1">
    <source>
        <dbReference type="ARBA" id="ARBA00023015"/>
    </source>
</evidence>
<protein>
    <recommendedName>
        <fullName evidence="6">HTH tetR-type domain-containing protein</fullName>
    </recommendedName>
</protein>
<reference evidence="7 8" key="1">
    <citation type="submission" date="2016-08" db="EMBL/GenBank/DDBJ databases">
        <authorList>
            <person name="Seilhamer J.J."/>
        </authorList>
    </citation>
    <scope>NUCLEOTIDE SEQUENCE [LARGE SCALE GENOMIC DNA]</scope>
    <source>
        <strain evidence="7 8">SDA_GO95</strain>
    </source>
</reference>
<dbReference type="PANTHER" id="PTHR30055">
    <property type="entry name" value="HTH-TYPE TRANSCRIPTIONAL REGULATOR RUTR"/>
    <property type="match status" value="1"/>
</dbReference>
<evidence type="ECO:0000256" key="3">
    <source>
        <dbReference type="ARBA" id="ARBA00023163"/>
    </source>
</evidence>
<evidence type="ECO:0000313" key="7">
    <source>
        <dbReference type="EMBL" id="SCB69157.1"/>
    </source>
</evidence>
<dbReference type="PANTHER" id="PTHR30055:SF148">
    <property type="entry name" value="TETR-FAMILY TRANSCRIPTIONAL REGULATOR"/>
    <property type="match status" value="1"/>
</dbReference>
<dbReference type="Gene3D" id="1.10.357.10">
    <property type="entry name" value="Tetracycline Repressor, domain 2"/>
    <property type="match status" value="1"/>
</dbReference>
<gene>
    <name evidence="7" type="ORF">BWGO95_03309</name>
</gene>
<dbReference type="InterPro" id="IPR009057">
    <property type="entry name" value="Homeodomain-like_sf"/>
</dbReference>
<keyword evidence="1" id="KW-0805">Transcription regulation</keyword>
<proteinExistence type="predicted"/>
<name>A0A1G4EPX7_BACMY</name>